<dbReference type="InterPro" id="IPR006151">
    <property type="entry name" value="Shikm_DH/Glu-tRNA_Rdtase"/>
</dbReference>
<dbReference type="GO" id="GO:0003855">
    <property type="term" value="F:3-dehydroquinate dehydratase activity"/>
    <property type="evidence" value="ECO:0007669"/>
    <property type="project" value="InterPro"/>
</dbReference>
<dbReference type="Pfam" id="PF01487">
    <property type="entry name" value="DHquinase_I"/>
    <property type="match status" value="1"/>
</dbReference>
<dbReference type="Gene3D" id="3.40.50.10860">
    <property type="entry name" value="Leucine Dehydrogenase, chain A, domain 1"/>
    <property type="match status" value="1"/>
</dbReference>
<comment type="caution">
    <text evidence="5">The sequence shown here is derived from an EMBL/GenBank/DDBJ whole genome shotgun (WGS) entry which is preliminary data.</text>
</comment>
<evidence type="ECO:0000259" key="4">
    <source>
        <dbReference type="Pfam" id="PF08501"/>
    </source>
</evidence>
<evidence type="ECO:0008006" key="7">
    <source>
        <dbReference type="Google" id="ProtNLM"/>
    </source>
</evidence>
<dbReference type="SUPFAM" id="SSF51569">
    <property type="entry name" value="Aldolase"/>
    <property type="match status" value="1"/>
</dbReference>
<keyword evidence="6" id="KW-1185">Reference proteome</keyword>
<dbReference type="InterPro" id="IPR046346">
    <property type="entry name" value="Aminoacid_DH-like_N_sf"/>
</dbReference>
<feature type="domain" description="Quinate/shikimate 5-dehydrogenase/glutamyl-tRNA reductase" evidence="3">
    <location>
        <begin position="568"/>
        <end position="614"/>
    </location>
</feature>
<dbReference type="Pfam" id="PF01202">
    <property type="entry name" value="SKI"/>
    <property type="match status" value="1"/>
</dbReference>
<dbReference type="SUPFAM" id="SSF51735">
    <property type="entry name" value="NAD(P)-binding Rossmann-fold domains"/>
    <property type="match status" value="1"/>
</dbReference>
<dbReference type="GO" id="GO:0019632">
    <property type="term" value="P:shikimate metabolic process"/>
    <property type="evidence" value="ECO:0007669"/>
    <property type="project" value="TreeGrafter"/>
</dbReference>
<dbReference type="PANTHER" id="PTHR21089:SF1">
    <property type="entry name" value="BIFUNCTIONAL 3-DEHYDROQUINATE DEHYDRATASE_SHIKIMATE DEHYDROGENASE, CHLOROPLASTIC"/>
    <property type="match status" value="1"/>
</dbReference>
<dbReference type="CDD" id="cd00502">
    <property type="entry name" value="DHQase_I"/>
    <property type="match status" value="1"/>
</dbReference>
<dbReference type="InterPro" id="IPR013785">
    <property type="entry name" value="Aldolase_TIM"/>
</dbReference>
<evidence type="ECO:0000256" key="1">
    <source>
        <dbReference type="ARBA" id="ARBA00006477"/>
    </source>
</evidence>
<dbReference type="AlphaFoldDB" id="A0A9W8RRY3"/>
<sequence length="715" mass="79627">MASGALGFRVLDADQYFYKATSLSRAAYKSAHGISQYRQEELRQMRSMLFDNPTGAVIVCGPGAVEGTGKEWLAEYAKDHLIIYIMRDAEEIQGHLRAFDVETIRDLTRRAAPAYRRMSSFEFYNISDTTLSKPVVLSSRGDLSPRALALKNVEQDFLHLLHSITRRDDDTYEAQHSLSSRPLESRHFTYVLSLPLSTLAQIVCEFRGVDMEADAIEITIPISGLRRGMSVSDEVIADHISRQVSLVRRNIRLPILYSIEFDDTIDQDEYFGLLYHGLRLAPEYLCVDLKCDTERIQQLIAFKGRTKVIADYAVSNPEDDGWDSPTRWSIVQRAQSLGCDVARIYQEATSLADNFAVQYFVHRVKSSREITIPIIAYNTGHLGRMSRCFNSILSPVTHPLARELVPDCPSNSLSTVQEAQNAIFSSFLLDEQYFGIYGNSTSQSLSPEMHNAAFNLLGMPHRYKIFLHESLDELFELIKDPNFGGASITAPFKTAVIPKLDFMSDEAKAIGAVNTLLCLKSPTMDSLLDRNRAGPTVALFGANTDWIGIHTCVQRNLSPINAVRRRTTGLILGAGGMARAAAYALIRLGVKTIFVHNRTRSRAGKLVKQFNSQECDRDSQAADVARGVQRGSESPDRMSDPVFRIINSKEDQWPEDASPPTIVVSCVATRDVDKQCSVDTSVPESWLSSPTGGVAIEVSIYSTLHAGKKRSQICL</sequence>
<dbReference type="EMBL" id="JAOQAZ010000023">
    <property type="protein sequence ID" value="KAJ4253913.1"/>
    <property type="molecule type" value="Genomic_DNA"/>
</dbReference>
<dbReference type="InterPro" id="IPR022893">
    <property type="entry name" value="Shikimate_DH_fam"/>
</dbReference>
<dbReference type="Pfam" id="PF01488">
    <property type="entry name" value="Shikimate_DH"/>
    <property type="match status" value="1"/>
</dbReference>
<proteinExistence type="inferred from homology"/>
<dbReference type="Pfam" id="PF08501">
    <property type="entry name" value="Shikimate_dh_N"/>
    <property type="match status" value="1"/>
</dbReference>
<dbReference type="Gene3D" id="3.40.50.720">
    <property type="entry name" value="NAD(P)-binding Rossmann-like Domain"/>
    <property type="match status" value="1"/>
</dbReference>
<dbReference type="Gene3D" id="3.20.20.70">
    <property type="entry name" value="Aldolase class I"/>
    <property type="match status" value="1"/>
</dbReference>
<evidence type="ECO:0000313" key="5">
    <source>
        <dbReference type="EMBL" id="KAJ4253913.1"/>
    </source>
</evidence>
<dbReference type="InterPro" id="IPR001381">
    <property type="entry name" value="DHquinase_I"/>
</dbReference>
<dbReference type="GO" id="GO:0009423">
    <property type="term" value="P:chorismate biosynthetic process"/>
    <property type="evidence" value="ECO:0007669"/>
    <property type="project" value="TreeGrafter"/>
</dbReference>
<dbReference type="InterPro" id="IPR027417">
    <property type="entry name" value="P-loop_NTPase"/>
</dbReference>
<evidence type="ECO:0000256" key="2">
    <source>
        <dbReference type="ARBA" id="ARBA00009349"/>
    </source>
</evidence>
<dbReference type="Gene3D" id="3.40.50.300">
    <property type="entry name" value="P-loop containing nucleotide triphosphate hydrolases"/>
    <property type="match status" value="1"/>
</dbReference>
<name>A0A9W8RRY3_9HYPO</name>
<comment type="similarity">
    <text evidence="2">In the N-terminal section; belongs to the shikimate kinase family.</text>
</comment>
<dbReference type="Proteomes" id="UP001152049">
    <property type="component" value="Unassembled WGS sequence"/>
</dbReference>
<comment type="similarity">
    <text evidence="1">In the 2nd section; belongs to the type-I 3-dehydroquinase family.</text>
</comment>
<dbReference type="InterPro" id="IPR036291">
    <property type="entry name" value="NAD(P)-bd_dom_sf"/>
</dbReference>
<evidence type="ECO:0000259" key="3">
    <source>
        <dbReference type="Pfam" id="PF01488"/>
    </source>
</evidence>
<evidence type="ECO:0000313" key="6">
    <source>
        <dbReference type="Proteomes" id="UP001152049"/>
    </source>
</evidence>
<dbReference type="PANTHER" id="PTHR21089">
    <property type="entry name" value="SHIKIMATE DEHYDROGENASE"/>
    <property type="match status" value="1"/>
</dbReference>
<protein>
    <recommendedName>
        <fullName evidence="7">Quinate repressor protein</fullName>
    </recommendedName>
</protein>
<dbReference type="GO" id="GO:0004764">
    <property type="term" value="F:shikimate 3-dehydrogenase (NADP+) activity"/>
    <property type="evidence" value="ECO:0007669"/>
    <property type="project" value="InterPro"/>
</dbReference>
<accession>A0A9W8RRY3</accession>
<dbReference type="InterPro" id="IPR031322">
    <property type="entry name" value="Shikimate/glucono_kinase"/>
</dbReference>
<organism evidence="5 6">
    <name type="scientific">Fusarium torreyae</name>
    <dbReference type="NCBI Taxonomy" id="1237075"/>
    <lineage>
        <taxon>Eukaryota</taxon>
        <taxon>Fungi</taxon>
        <taxon>Dikarya</taxon>
        <taxon>Ascomycota</taxon>
        <taxon>Pezizomycotina</taxon>
        <taxon>Sordariomycetes</taxon>
        <taxon>Hypocreomycetidae</taxon>
        <taxon>Hypocreales</taxon>
        <taxon>Nectriaceae</taxon>
        <taxon>Fusarium</taxon>
    </lineage>
</organism>
<dbReference type="OrthoDB" id="4415835at2759"/>
<gene>
    <name evidence="5" type="ORF">NW762_010311</name>
</gene>
<dbReference type="SUPFAM" id="SSF53223">
    <property type="entry name" value="Aminoacid dehydrogenase-like, N-terminal domain"/>
    <property type="match status" value="1"/>
</dbReference>
<dbReference type="InterPro" id="IPR013708">
    <property type="entry name" value="Shikimate_DH-bd_N"/>
</dbReference>
<reference evidence="5" key="1">
    <citation type="submission" date="2022-09" db="EMBL/GenBank/DDBJ databases">
        <title>Fusarium specimens isolated from Avocado Roots.</title>
        <authorList>
            <person name="Stajich J."/>
            <person name="Roper C."/>
            <person name="Heimlech-Rivalta G."/>
        </authorList>
    </citation>
    <scope>NUCLEOTIDE SEQUENCE</scope>
    <source>
        <strain evidence="5">CF00136</strain>
    </source>
</reference>
<feature type="domain" description="Shikimate dehydrogenase substrate binding N-terminal" evidence="4">
    <location>
        <begin position="436"/>
        <end position="516"/>
    </location>
</feature>